<gene>
    <name evidence="2" type="ORF">ICL07_17460</name>
</gene>
<evidence type="ECO:0000313" key="3">
    <source>
        <dbReference type="Proteomes" id="UP000659124"/>
    </source>
</evidence>
<evidence type="ECO:0000313" key="2">
    <source>
        <dbReference type="EMBL" id="MBC9932177.1"/>
    </source>
</evidence>
<protein>
    <submittedName>
        <fullName evidence="2">Uncharacterized protein</fullName>
    </submittedName>
</protein>
<feature type="transmembrane region" description="Helical" evidence="1">
    <location>
        <begin position="66"/>
        <end position="85"/>
    </location>
</feature>
<feature type="transmembrane region" description="Helical" evidence="1">
    <location>
        <begin position="12"/>
        <end position="29"/>
    </location>
</feature>
<sequence length="159" mass="18395">MKQKLLLPNICKKIGWIVLLIGLGLHIYWQSNPESTTSSWPSLPVLKLQFPDSLKGFKFIVENTEIPNTVTGLLILIGLMLVVFSKQKKEDEFIANLRLSSLLWAVLVNYVLLAFAFIFVYGLDFLGIMIYNMFTVLIFFIIRFNYLLYRNTKLVPDEK</sequence>
<comment type="caution">
    <text evidence="2">The sequence shown here is derived from an EMBL/GenBank/DDBJ whole genome shotgun (WGS) entry which is preliminary data.</text>
</comment>
<organism evidence="2 3">
    <name type="scientific">Chitinophaga qingshengii</name>
    <dbReference type="NCBI Taxonomy" id="1569794"/>
    <lineage>
        <taxon>Bacteria</taxon>
        <taxon>Pseudomonadati</taxon>
        <taxon>Bacteroidota</taxon>
        <taxon>Chitinophagia</taxon>
        <taxon>Chitinophagales</taxon>
        <taxon>Chitinophagaceae</taxon>
        <taxon>Chitinophaga</taxon>
    </lineage>
</organism>
<keyword evidence="1" id="KW-1133">Transmembrane helix</keyword>
<proteinExistence type="predicted"/>
<dbReference type="RefSeq" id="WP_188089310.1">
    <property type="nucleotide sequence ID" value="NZ_JACVFC010000002.1"/>
</dbReference>
<keyword evidence="1" id="KW-0812">Transmembrane</keyword>
<dbReference type="EMBL" id="JACVFC010000002">
    <property type="protein sequence ID" value="MBC9932177.1"/>
    <property type="molecule type" value="Genomic_DNA"/>
</dbReference>
<keyword evidence="3" id="KW-1185">Reference proteome</keyword>
<name>A0ABR7TNX7_9BACT</name>
<keyword evidence="1" id="KW-0472">Membrane</keyword>
<reference evidence="2 3" key="1">
    <citation type="submission" date="2020-09" db="EMBL/GenBank/DDBJ databases">
        <title>Genome sequences of type strains of Chitinophaga qingshengii and Chitinophaga varians.</title>
        <authorList>
            <person name="Kittiwongwattana C."/>
        </authorList>
    </citation>
    <scope>NUCLEOTIDE SEQUENCE [LARGE SCALE GENOMIC DNA]</scope>
    <source>
        <strain evidence="2 3">JCM 30026</strain>
    </source>
</reference>
<feature type="transmembrane region" description="Helical" evidence="1">
    <location>
        <begin position="97"/>
        <end position="122"/>
    </location>
</feature>
<accession>A0ABR7TNX7</accession>
<feature type="transmembrane region" description="Helical" evidence="1">
    <location>
        <begin position="128"/>
        <end position="149"/>
    </location>
</feature>
<dbReference type="Proteomes" id="UP000659124">
    <property type="component" value="Unassembled WGS sequence"/>
</dbReference>
<evidence type="ECO:0000256" key="1">
    <source>
        <dbReference type="SAM" id="Phobius"/>
    </source>
</evidence>